<gene>
    <name evidence="2" type="ORF">IPL58_11525</name>
</gene>
<dbReference type="Gene3D" id="3.40.50.300">
    <property type="entry name" value="P-loop containing nucleotide triphosphate hydrolases"/>
    <property type="match status" value="1"/>
</dbReference>
<evidence type="ECO:0000313" key="2">
    <source>
        <dbReference type="EMBL" id="MBK8524664.1"/>
    </source>
</evidence>
<evidence type="ECO:0000313" key="3">
    <source>
        <dbReference type="Proteomes" id="UP000886689"/>
    </source>
</evidence>
<name>A0A9D7K3A7_9PROT</name>
<dbReference type="Proteomes" id="UP000886689">
    <property type="component" value="Unassembled WGS sequence"/>
</dbReference>
<protein>
    <recommendedName>
        <fullName evidence="1">AAA+ ATPase domain-containing protein</fullName>
    </recommendedName>
</protein>
<comment type="caution">
    <text evidence="2">The sequence shown here is derived from an EMBL/GenBank/DDBJ whole genome shotgun (WGS) entry which is preliminary data.</text>
</comment>
<feature type="domain" description="AAA+ ATPase" evidence="1">
    <location>
        <begin position="2"/>
        <end position="181"/>
    </location>
</feature>
<evidence type="ECO:0000259" key="1">
    <source>
        <dbReference type="SMART" id="SM00382"/>
    </source>
</evidence>
<dbReference type="EMBL" id="JADJUC010000012">
    <property type="protein sequence ID" value="MBK8524664.1"/>
    <property type="molecule type" value="Genomic_DNA"/>
</dbReference>
<dbReference type="AlphaFoldDB" id="A0A9D7K3A7"/>
<dbReference type="SUPFAM" id="SSF52540">
    <property type="entry name" value="P-loop containing nucleoside triphosphate hydrolases"/>
    <property type="match status" value="1"/>
</dbReference>
<dbReference type="InterPro" id="IPR027417">
    <property type="entry name" value="P-loop_NTPase"/>
</dbReference>
<proteinExistence type="predicted"/>
<accession>A0A9D7K3A7</accession>
<dbReference type="InterPro" id="IPR003593">
    <property type="entry name" value="AAA+_ATPase"/>
</dbReference>
<sequence>MTKRFLILTGLSGSGKTKLAHAFAAWIAETDEQYRVVAVGADWTTNENLLGYQDALRPEIYRKPTNGALELMLRARDDRERPYFLILDEMNLSHVERYFADMLSAIESGEPIALHSATEDLPGGDGDTVLVPPWLELPKNLFIVGTVNVDETTYMFSPKVLDRANVIEFRATADQIGDFLDNPQRIRMEALAGKGAGFGTAFVAAASGDAPSLAELPATIHDNGAQCAADLKARMVEAFKALAPIGAEFGFRTAFEISRFVAFHAVLTGPGWKFSDALDAQVYQKLMPKLHGSERRLGPVLKALEAFCTTHDCTASLEKIRRMQDRLKDGFTSYAEA</sequence>
<dbReference type="SMART" id="SM00382">
    <property type="entry name" value="AAA"/>
    <property type="match status" value="1"/>
</dbReference>
<reference evidence="2" key="1">
    <citation type="submission" date="2020-10" db="EMBL/GenBank/DDBJ databases">
        <title>Connecting structure to function with the recovery of over 1000 high-quality activated sludge metagenome-assembled genomes encoding full-length rRNA genes using long-read sequencing.</title>
        <authorList>
            <person name="Singleton C.M."/>
            <person name="Petriglieri F."/>
            <person name="Kristensen J.M."/>
            <person name="Kirkegaard R.H."/>
            <person name="Michaelsen T.Y."/>
            <person name="Andersen M.H."/>
            <person name="Karst S.M."/>
            <person name="Dueholm M.S."/>
            <person name="Nielsen P.H."/>
            <person name="Albertsen M."/>
        </authorList>
    </citation>
    <scope>NUCLEOTIDE SEQUENCE</scope>
    <source>
        <strain evidence="2">Hirt_18-Q3-R61-65_BATAC.395</strain>
    </source>
</reference>
<organism evidence="2 3">
    <name type="scientific">Candidatus Proximibacter danicus</name>
    <dbReference type="NCBI Taxonomy" id="2954365"/>
    <lineage>
        <taxon>Bacteria</taxon>
        <taxon>Pseudomonadati</taxon>
        <taxon>Pseudomonadota</taxon>
        <taxon>Betaproteobacteria</taxon>
        <taxon>Candidatus Proximibacter</taxon>
    </lineage>
</organism>